<comment type="caution">
    <text evidence="2">The sequence shown here is derived from an EMBL/GenBank/DDBJ whole genome shotgun (WGS) entry which is preliminary data.</text>
</comment>
<name>A0A699R4Q7_TANCI</name>
<proteinExistence type="predicted"/>
<feature type="non-terminal residue" evidence="2">
    <location>
        <position position="1"/>
    </location>
</feature>
<evidence type="ECO:0000313" key="2">
    <source>
        <dbReference type="EMBL" id="GFC80037.1"/>
    </source>
</evidence>
<accession>A0A699R4Q7</accession>
<dbReference type="AlphaFoldDB" id="A0A699R4Q7"/>
<feature type="region of interest" description="Disordered" evidence="1">
    <location>
        <begin position="42"/>
        <end position="105"/>
    </location>
</feature>
<dbReference type="EMBL" id="BKCJ011073217">
    <property type="protein sequence ID" value="GFC80037.1"/>
    <property type="molecule type" value="Genomic_DNA"/>
</dbReference>
<reference evidence="2" key="1">
    <citation type="journal article" date="2019" name="Sci. Rep.">
        <title>Draft genome of Tanacetum cinerariifolium, the natural source of mosquito coil.</title>
        <authorList>
            <person name="Yamashiro T."/>
            <person name="Shiraishi A."/>
            <person name="Satake H."/>
            <person name="Nakayama K."/>
        </authorList>
    </citation>
    <scope>NUCLEOTIDE SEQUENCE</scope>
</reference>
<evidence type="ECO:0000256" key="1">
    <source>
        <dbReference type="SAM" id="MobiDB-lite"/>
    </source>
</evidence>
<organism evidence="2">
    <name type="scientific">Tanacetum cinerariifolium</name>
    <name type="common">Dalmatian daisy</name>
    <name type="synonym">Chrysanthemum cinerariifolium</name>
    <dbReference type="NCBI Taxonomy" id="118510"/>
    <lineage>
        <taxon>Eukaryota</taxon>
        <taxon>Viridiplantae</taxon>
        <taxon>Streptophyta</taxon>
        <taxon>Embryophyta</taxon>
        <taxon>Tracheophyta</taxon>
        <taxon>Spermatophyta</taxon>
        <taxon>Magnoliopsida</taxon>
        <taxon>eudicotyledons</taxon>
        <taxon>Gunneridae</taxon>
        <taxon>Pentapetalae</taxon>
        <taxon>asterids</taxon>
        <taxon>campanulids</taxon>
        <taxon>Asterales</taxon>
        <taxon>Asteraceae</taxon>
        <taxon>Asteroideae</taxon>
        <taxon>Anthemideae</taxon>
        <taxon>Anthemidinae</taxon>
        <taxon>Tanacetum</taxon>
    </lineage>
</organism>
<feature type="non-terminal residue" evidence="2">
    <location>
        <position position="105"/>
    </location>
</feature>
<sequence length="105" mass="11723">RVSEEQRLIEEEEADELYRDVDINQGRGIQVSQDIEDSYVTLTPVKPDAQQENSSRRRDDDDDQEGPSAGSDRGSKRRRKGREPESASTPSEPATRSASRSTTGT</sequence>
<protein>
    <submittedName>
        <fullName evidence="2">Uncharacterized protein</fullName>
    </submittedName>
</protein>
<gene>
    <name evidence="2" type="ORF">Tci_852007</name>
</gene>
<feature type="compositionally biased region" description="Low complexity" evidence="1">
    <location>
        <begin position="94"/>
        <end position="105"/>
    </location>
</feature>